<reference evidence="8 9" key="1">
    <citation type="submission" date="2020-01" db="EMBL/GenBank/DDBJ databases">
        <title>A novel Bacillus sp. from Pasinler.</title>
        <authorList>
            <person name="Adiguzel A."/>
            <person name="Ay H."/>
            <person name="Baltaci M.O."/>
        </authorList>
    </citation>
    <scope>NUCLEOTIDE SEQUENCE [LARGE SCALE GENOMIC DNA]</scope>
    <source>
        <strain evidence="8 9">P1</strain>
    </source>
</reference>
<organism evidence="8 9">
    <name type="scientific">Pallidibacillus pasinlerensis</name>
    <dbReference type="NCBI Taxonomy" id="2703818"/>
    <lineage>
        <taxon>Bacteria</taxon>
        <taxon>Bacillati</taxon>
        <taxon>Bacillota</taxon>
        <taxon>Bacilli</taxon>
        <taxon>Bacillales</taxon>
        <taxon>Bacillaceae</taxon>
        <taxon>Pallidibacillus</taxon>
    </lineage>
</organism>
<dbReference type="InterPro" id="IPR010998">
    <property type="entry name" value="Integrase_recombinase_N"/>
</dbReference>
<dbReference type="Pfam" id="PF14659">
    <property type="entry name" value="Phage_int_SAM_3"/>
    <property type="match status" value="1"/>
</dbReference>
<dbReference type="PROSITE" id="PS51898">
    <property type="entry name" value="TYR_RECOMBINASE"/>
    <property type="match status" value="1"/>
</dbReference>
<keyword evidence="9" id="KW-1185">Reference proteome</keyword>
<sequence>MAKGYVRKRGNNKWQLEVDLGSYIDPKTGKRKRNKKYKTITAKGQRDAERQLIQFVAEVTGEGYFEPEKMSFVSFVQKEWEPKCAKKRLAPTTYEQYMNCVNNRILPAFQYLRLDQIKPKHILDFLHNLEEEGMRLDVTKDEEGKIVKKEGKLSSSSIFYHYRVLNNIFNFAQELQLIKENPCKEIDKPKVEYEEVDIYTSEEVARLLECLESETHVPHWEIVFKLAIYTGMRRSELCGLEFKHFDYKNNAVHIKQALTYTKDTGYNIHEIKKGNRTARQRTVYLPQKLMEDIKKLEHQRKVERFALGEKNLWMEGKYNFILARENGHPYHPRTVQRWWERFIKRHNLKYINVHALRHTSATLLIMDNVNPKTVSARLGHSSTAVTTGTYGHAVDEADRLATEKLQKIIDQQAAENQ</sequence>
<keyword evidence="3 5" id="KW-0238">DNA-binding</keyword>
<dbReference type="Proteomes" id="UP000743899">
    <property type="component" value="Unassembled WGS sequence"/>
</dbReference>
<evidence type="ECO:0000256" key="2">
    <source>
        <dbReference type="ARBA" id="ARBA00022908"/>
    </source>
</evidence>
<evidence type="ECO:0000259" key="6">
    <source>
        <dbReference type="PROSITE" id="PS51898"/>
    </source>
</evidence>
<dbReference type="InterPro" id="IPR013762">
    <property type="entry name" value="Integrase-like_cat_sf"/>
</dbReference>
<dbReference type="InterPro" id="IPR004107">
    <property type="entry name" value="Integrase_SAM-like_N"/>
</dbReference>
<evidence type="ECO:0000256" key="1">
    <source>
        <dbReference type="ARBA" id="ARBA00008857"/>
    </source>
</evidence>
<proteinExistence type="inferred from homology"/>
<dbReference type="Gene3D" id="1.10.443.10">
    <property type="entry name" value="Intergrase catalytic core"/>
    <property type="match status" value="1"/>
</dbReference>
<dbReference type="InterPro" id="IPR050090">
    <property type="entry name" value="Tyrosine_recombinase_XerCD"/>
</dbReference>
<evidence type="ECO:0000313" key="9">
    <source>
        <dbReference type="Proteomes" id="UP000743899"/>
    </source>
</evidence>
<feature type="domain" description="Tyr recombinase" evidence="6">
    <location>
        <begin position="194"/>
        <end position="405"/>
    </location>
</feature>
<dbReference type="CDD" id="cd01189">
    <property type="entry name" value="INT_ICEBs1_C_like"/>
    <property type="match status" value="1"/>
</dbReference>
<evidence type="ECO:0000256" key="4">
    <source>
        <dbReference type="ARBA" id="ARBA00023172"/>
    </source>
</evidence>
<keyword evidence="4" id="KW-0233">DNA recombination</keyword>
<dbReference type="Pfam" id="PF00589">
    <property type="entry name" value="Phage_integrase"/>
    <property type="match status" value="1"/>
</dbReference>
<dbReference type="InterPro" id="IPR002104">
    <property type="entry name" value="Integrase_catalytic"/>
</dbReference>
<evidence type="ECO:0000259" key="7">
    <source>
        <dbReference type="PROSITE" id="PS51900"/>
    </source>
</evidence>
<accession>A0ABX0A5C9</accession>
<dbReference type="PANTHER" id="PTHR30349:SF41">
    <property type="entry name" value="INTEGRASE_RECOMBINASE PROTEIN MJ0367-RELATED"/>
    <property type="match status" value="1"/>
</dbReference>
<dbReference type="SUPFAM" id="SSF56349">
    <property type="entry name" value="DNA breaking-rejoining enzymes"/>
    <property type="match status" value="1"/>
</dbReference>
<dbReference type="InterPro" id="IPR044068">
    <property type="entry name" value="CB"/>
</dbReference>
<dbReference type="EMBL" id="JAACYS010000043">
    <property type="protein sequence ID" value="NCU18017.1"/>
    <property type="molecule type" value="Genomic_DNA"/>
</dbReference>
<comment type="similarity">
    <text evidence="1">Belongs to the 'phage' integrase family.</text>
</comment>
<gene>
    <name evidence="8" type="ORF">GW534_09835</name>
</gene>
<protein>
    <submittedName>
        <fullName evidence="8">Site-specific integrase</fullName>
    </submittedName>
</protein>
<feature type="domain" description="Core-binding (CB)" evidence="7">
    <location>
        <begin position="70"/>
        <end position="173"/>
    </location>
</feature>
<dbReference type="Gene3D" id="1.10.150.130">
    <property type="match status" value="1"/>
</dbReference>
<keyword evidence="2" id="KW-0229">DNA integration</keyword>
<dbReference type="RefSeq" id="WP_161920848.1">
    <property type="nucleotide sequence ID" value="NZ_JAACYS010000043.1"/>
</dbReference>
<evidence type="ECO:0000256" key="3">
    <source>
        <dbReference type="ARBA" id="ARBA00023125"/>
    </source>
</evidence>
<name>A0ABX0A5C9_9BACI</name>
<comment type="caution">
    <text evidence="8">The sequence shown here is derived from an EMBL/GenBank/DDBJ whole genome shotgun (WGS) entry which is preliminary data.</text>
</comment>
<dbReference type="PROSITE" id="PS51900">
    <property type="entry name" value="CB"/>
    <property type="match status" value="1"/>
</dbReference>
<dbReference type="PANTHER" id="PTHR30349">
    <property type="entry name" value="PHAGE INTEGRASE-RELATED"/>
    <property type="match status" value="1"/>
</dbReference>
<evidence type="ECO:0000313" key="8">
    <source>
        <dbReference type="EMBL" id="NCU18017.1"/>
    </source>
</evidence>
<evidence type="ECO:0000256" key="5">
    <source>
        <dbReference type="PROSITE-ProRule" id="PRU01248"/>
    </source>
</evidence>
<dbReference type="InterPro" id="IPR011010">
    <property type="entry name" value="DNA_brk_join_enz"/>
</dbReference>